<gene>
    <name evidence="6" type="ORF">GCM10009416_43010</name>
</gene>
<feature type="domain" description="Aconitase/3-isopropylmalate dehydratase large subunit alpha/beta/alpha" evidence="4">
    <location>
        <begin position="22"/>
        <end position="407"/>
    </location>
</feature>
<dbReference type="InterPro" id="IPR015928">
    <property type="entry name" value="Aconitase/3IPM_dehydase_swvl"/>
</dbReference>
<dbReference type="InterPro" id="IPR050926">
    <property type="entry name" value="Aconitase/IPM_isomerase"/>
</dbReference>
<evidence type="ECO:0000259" key="4">
    <source>
        <dbReference type="Pfam" id="PF00330"/>
    </source>
</evidence>
<proteinExistence type="predicted"/>
<evidence type="ECO:0000259" key="5">
    <source>
        <dbReference type="Pfam" id="PF00694"/>
    </source>
</evidence>
<dbReference type="RefSeq" id="WP_343897473.1">
    <property type="nucleotide sequence ID" value="NZ_BAAAFZ010000072.1"/>
</dbReference>
<evidence type="ECO:0000313" key="7">
    <source>
        <dbReference type="Proteomes" id="UP001501588"/>
    </source>
</evidence>
<keyword evidence="2" id="KW-0408">Iron</keyword>
<dbReference type="PANTHER" id="PTHR43160:SF3">
    <property type="entry name" value="ACONITATE HYDRATASE, MITOCHONDRIAL"/>
    <property type="match status" value="1"/>
</dbReference>
<evidence type="ECO:0000313" key="6">
    <source>
        <dbReference type="EMBL" id="GAA0600395.1"/>
    </source>
</evidence>
<sequence length="648" mass="68846">MALNLTQKLIRSRVVEGDPVPGAEIALKVDQVLLQDVLGVLAMLEFEAMGLDRVRVGLAAQYVDHNLVQTDHMNADEHLFLRSACQRFGVWYSRPGNGISHPVHFARFGKPGDVLVGSDSHTPAAGAMGMLAFGAGGADVALAMAGEPLRLRMPRVRGIRLTGALPDWVSAKDVVLAMLRRHGTEGGVGWIFEYHGPGLACLSAMDRHVIANMGAEMGCTTTVFPADDAVRDYLRSEGREGDFTAFTADPGAAYDAEEEIDLSALEPLIALPSSPGNVVSVREAAGREIYQAYIGSSANPGYRDFAVVAHTVRGRVAHDRVSLDINPSSRQVLENLAAEGLVGDLVAAGARLHQAGCNGCIGMGQAPATGRISLRTVPRNFPGRSGTREDSVYLCSPETAAASALTGVITDPRTLGMPYPRVAPPAKPRVNASMLVPPLPAAESNVVRLEKTENIASIPALGAVPDTLVLPVALKVGDDISTDDIVPAGNRVMPYWSNIPRLCGFMYGGVDAEYPTRARAALAAGGHAIVAGNNYGQGSSRENAALAPRHLGLRVVLARSFARIHWQNLINFGVVPLTFADPADHDRLTRGETLRFEGLHAALRAGPEVAATRADGTTVRLRHALSPRQVELLLAGGVINWLRDRLAA</sequence>
<organism evidence="6 7">
    <name type="scientific">Craurococcus roseus</name>
    <dbReference type="NCBI Taxonomy" id="77585"/>
    <lineage>
        <taxon>Bacteria</taxon>
        <taxon>Pseudomonadati</taxon>
        <taxon>Pseudomonadota</taxon>
        <taxon>Alphaproteobacteria</taxon>
        <taxon>Acetobacterales</taxon>
        <taxon>Acetobacteraceae</taxon>
        <taxon>Craurococcus</taxon>
    </lineage>
</organism>
<keyword evidence="1" id="KW-0479">Metal-binding</keyword>
<dbReference type="EMBL" id="BAAAFZ010000072">
    <property type="protein sequence ID" value="GAA0600395.1"/>
    <property type="molecule type" value="Genomic_DNA"/>
</dbReference>
<dbReference type="InterPro" id="IPR001030">
    <property type="entry name" value="Acoase/IPM_deHydtase_lsu_aba"/>
</dbReference>
<dbReference type="InterPro" id="IPR015931">
    <property type="entry name" value="Acnase/IPM_dHydase_lsu_aba_1/3"/>
</dbReference>
<feature type="domain" description="Aconitase A/isopropylmalate dehydratase small subunit swivel" evidence="5">
    <location>
        <begin position="528"/>
        <end position="581"/>
    </location>
</feature>
<name>A0ABN1FYH5_9PROT</name>
<dbReference type="NCBIfam" id="NF005558">
    <property type="entry name" value="PRK07229.1"/>
    <property type="match status" value="1"/>
</dbReference>
<evidence type="ECO:0000256" key="3">
    <source>
        <dbReference type="ARBA" id="ARBA00023014"/>
    </source>
</evidence>
<dbReference type="Pfam" id="PF00330">
    <property type="entry name" value="Aconitase"/>
    <property type="match status" value="1"/>
</dbReference>
<dbReference type="Gene3D" id="3.30.499.10">
    <property type="entry name" value="Aconitase, domain 3"/>
    <property type="match status" value="2"/>
</dbReference>
<protein>
    <submittedName>
        <fullName evidence="6">Aconitate hydratase</fullName>
    </submittedName>
</protein>
<dbReference type="SUPFAM" id="SSF53732">
    <property type="entry name" value="Aconitase iron-sulfur domain"/>
    <property type="match status" value="1"/>
</dbReference>
<dbReference type="Gene3D" id="3.20.19.10">
    <property type="entry name" value="Aconitase, domain 4"/>
    <property type="match status" value="1"/>
</dbReference>
<dbReference type="Proteomes" id="UP001501588">
    <property type="component" value="Unassembled WGS sequence"/>
</dbReference>
<keyword evidence="7" id="KW-1185">Reference proteome</keyword>
<dbReference type="PRINTS" id="PR00415">
    <property type="entry name" value="ACONITASE"/>
</dbReference>
<comment type="caution">
    <text evidence="6">The sequence shown here is derived from an EMBL/GenBank/DDBJ whole genome shotgun (WGS) entry which is preliminary data.</text>
</comment>
<accession>A0ABN1FYH5</accession>
<dbReference type="SUPFAM" id="SSF52016">
    <property type="entry name" value="LeuD/IlvD-like"/>
    <property type="match status" value="1"/>
</dbReference>
<dbReference type="Pfam" id="PF00694">
    <property type="entry name" value="Aconitase_C"/>
    <property type="match status" value="1"/>
</dbReference>
<dbReference type="PANTHER" id="PTHR43160">
    <property type="entry name" value="ACONITATE HYDRATASE B"/>
    <property type="match status" value="1"/>
</dbReference>
<reference evidence="6 7" key="1">
    <citation type="journal article" date="2019" name="Int. J. Syst. Evol. Microbiol.">
        <title>The Global Catalogue of Microorganisms (GCM) 10K type strain sequencing project: providing services to taxonomists for standard genome sequencing and annotation.</title>
        <authorList>
            <consortium name="The Broad Institute Genomics Platform"/>
            <consortium name="The Broad Institute Genome Sequencing Center for Infectious Disease"/>
            <person name="Wu L."/>
            <person name="Ma J."/>
        </authorList>
    </citation>
    <scope>NUCLEOTIDE SEQUENCE [LARGE SCALE GENOMIC DNA]</scope>
    <source>
        <strain evidence="6 7">JCM 9933</strain>
    </source>
</reference>
<evidence type="ECO:0000256" key="1">
    <source>
        <dbReference type="ARBA" id="ARBA00022723"/>
    </source>
</evidence>
<dbReference type="InterPro" id="IPR036008">
    <property type="entry name" value="Aconitase_4Fe-4S_dom"/>
</dbReference>
<evidence type="ECO:0000256" key="2">
    <source>
        <dbReference type="ARBA" id="ARBA00023004"/>
    </source>
</evidence>
<keyword evidence="3" id="KW-0411">Iron-sulfur</keyword>
<dbReference type="InterPro" id="IPR000573">
    <property type="entry name" value="AconitaseA/IPMdHydase_ssu_swvl"/>
</dbReference>